<dbReference type="InterPro" id="IPR025421">
    <property type="entry name" value="DUF4148"/>
</dbReference>
<organism evidence="3 5">
    <name type="scientific">Pandoraea pnomenusa</name>
    <dbReference type="NCBI Taxonomy" id="93220"/>
    <lineage>
        <taxon>Bacteria</taxon>
        <taxon>Pseudomonadati</taxon>
        <taxon>Pseudomonadota</taxon>
        <taxon>Betaproteobacteria</taxon>
        <taxon>Burkholderiales</taxon>
        <taxon>Burkholderiaceae</taxon>
        <taxon>Pandoraea</taxon>
    </lineage>
</organism>
<reference evidence="3 5" key="1">
    <citation type="submission" date="2018-06" db="EMBL/GenBank/DDBJ databases">
        <authorList>
            <consortium name="Pathogen Informatics"/>
            <person name="Doyle S."/>
        </authorList>
    </citation>
    <scope>NUCLEOTIDE SEQUENCE [LARGE SCALE GENOMIC DNA]</scope>
    <source>
        <strain evidence="3 5">NCTC13160</strain>
    </source>
</reference>
<name>A0A378YSP7_9BURK</name>
<proteinExistence type="predicted"/>
<dbReference type="KEGG" id="ppnm:LV28_17345"/>
<dbReference type="Pfam" id="PF13663">
    <property type="entry name" value="DUF4148"/>
    <property type="match status" value="1"/>
</dbReference>
<evidence type="ECO:0000313" key="5">
    <source>
        <dbReference type="Proteomes" id="UP000254573"/>
    </source>
</evidence>
<evidence type="ECO:0008006" key="7">
    <source>
        <dbReference type="Google" id="ProtNLM"/>
    </source>
</evidence>
<evidence type="ECO:0000313" key="6">
    <source>
        <dbReference type="Proteomes" id="UP000361468"/>
    </source>
</evidence>
<evidence type="ECO:0000256" key="2">
    <source>
        <dbReference type="SAM" id="SignalP"/>
    </source>
</evidence>
<dbReference type="Proteomes" id="UP000361468">
    <property type="component" value="Unassembled WGS sequence"/>
</dbReference>
<evidence type="ECO:0000256" key="1">
    <source>
        <dbReference type="SAM" id="MobiDB-lite"/>
    </source>
</evidence>
<feature type="compositionally biased region" description="Low complexity" evidence="1">
    <location>
        <begin position="82"/>
        <end position="94"/>
    </location>
</feature>
<dbReference type="RefSeq" id="WP_023597712.1">
    <property type="nucleotide sequence ID" value="NZ_CABPSO010000001.1"/>
</dbReference>
<sequence length="109" mass="11064">MKAIVSALLVSCALAAPFSAFAQSGGNDGAALSRTQVRADLVRVEQAGYQPSGSQANYPANIERAEAIVAKQDARASMTNTSGTVTATGVSTGNQPVSHAGSESIYFGD</sequence>
<dbReference type="EMBL" id="UGSG01000001">
    <property type="protein sequence ID" value="SUA79828.1"/>
    <property type="molecule type" value="Genomic_DNA"/>
</dbReference>
<feature type="chain" id="PRO_5016607372" description="DUF4148 domain-containing protein" evidence="2">
    <location>
        <begin position="23"/>
        <end position="109"/>
    </location>
</feature>
<feature type="region of interest" description="Disordered" evidence="1">
    <location>
        <begin position="82"/>
        <end position="109"/>
    </location>
</feature>
<evidence type="ECO:0000313" key="3">
    <source>
        <dbReference type="EMBL" id="SUA79828.1"/>
    </source>
</evidence>
<evidence type="ECO:0000313" key="4">
    <source>
        <dbReference type="EMBL" id="VVE60556.1"/>
    </source>
</evidence>
<dbReference type="AlphaFoldDB" id="A0A378YSP7"/>
<dbReference type="Proteomes" id="UP000254573">
    <property type="component" value="Unassembled WGS sequence"/>
</dbReference>
<keyword evidence="2" id="KW-0732">Signal</keyword>
<keyword evidence="6" id="KW-1185">Reference proteome</keyword>
<protein>
    <recommendedName>
        <fullName evidence="7">DUF4148 domain-containing protein</fullName>
    </recommendedName>
</protein>
<feature type="signal peptide" evidence="2">
    <location>
        <begin position="1"/>
        <end position="22"/>
    </location>
</feature>
<gene>
    <name evidence="3" type="ORF">NCTC13160_03420</name>
    <name evidence="4" type="ORF">PPN31119_00280</name>
</gene>
<dbReference type="KEGG" id="ppno:DA70_13355"/>
<dbReference type="EMBL" id="CABPSO010000001">
    <property type="protein sequence ID" value="VVE60556.1"/>
    <property type="molecule type" value="Genomic_DNA"/>
</dbReference>
<accession>A0A378YSP7</accession>
<reference evidence="4 6" key="2">
    <citation type="submission" date="2019-08" db="EMBL/GenBank/DDBJ databases">
        <authorList>
            <person name="Peeters C."/>
        </authorList>
    </citation>
    <scope>NUCLEOTIDE SEQUENCE [LARGE SCALE GENOMIC DNA]</scope>
    <source>
        <strain evidence="4 6">LMG 31119</strain>
    </source>
</reference>